<keyword evidence="2" id="KW-0812">Transmembrane</keyword>
<dbReference type="InterPro" id="IPR000983">
    <property type="entry name" value="Bac_GSPG_pilin"/>
</dbReference>
<protein>
    <submittedName>
        <fullName evidence="3">PilD-dependent protein PddA</fullName>
    </submittedName>
</protein>
<keyword evidence="2" id="KW-1133">Transmembrane helix</keyword>
<dbReference type="Proteomes" id="UP000189674">
    <property type="component" value="Chromosome"/>
</dbReference>
<dbReference type="PANTHER" id="PTHR30093">
    <property type="entry name" value="GENERAL SECRETION PATHWAY PROTEIN G"/>
    <property type="match status" value="1"/>
</dbReference>
<feature type="transmembrane region" description="Helical" evidence="2">
    <location>
        <begin position="21"/>
        <end position="42"/>
    </location>
</feature>
<proteinExistence type="predicted"/>
<dbReference type="OrthoDB" id="273196at2"/>
<dbReference type="STRING" id="1936003.STSP2_02947"/>
<sequence length="225" mass="25470" precursor="true">MDRITGQSAKARPKAFTLVELLVVIAVLAMLLAVLMPTLAAAKKRAKVTAVNAELKQIALALETYAHNNAGRFPPTYVSCMIQSHFYQLPRELTEGQYLPAKRKKHGPMSSAFEDRCNPDHTYKYIAPGDLVQNGDSVRRNGSWLYVPDGFPHNEKETGEYYNKPRESPVKYVVYSVGPNYDPEDEEVQNLRFPIPRKTWYDPSADKGAIVRIRLDNMKYTGSFE</sequence>
<dbReference type="EMBL" id="CP019791">
    <property type="protein sequence ID" value="AQT69750.1"/>
    <property type="molecule type" value="Genomic_DNA"/>
</dbReference>
<keyword evidence="2" id="KW-0472">Membrane</keyword>
<dbReference type="AlphaFoldDB" id="A0A1U9NQ60"/>
<name>A0A1U9NQ60_9BACT</name>
<accession>A0A1U9NQ60</accession>
<evidence type="ECO:0000256" key="1">
    <source>
        <dbReference type="ARBA" id="ARBA00022481"/>
    </source>
</evidence>
<evidence type="ECO:0000256" key="2">
    <source>
        <dbReference type="SAM" id="Phobius"/>
    </source>
</evidence>
<dbReference type="SUPFAM" id="SSF54523">
    <property type="entry name" value="Pili subunits"/>
    <property type="match status" value="1"/>
</dbReference>
<dbReference type="NCBIfam" id="TIGR02532">
    <property type="entry name" value="IV_pilin_GFxxxE"/>
    <property type="match status" value="1"/>
</dbReference>
<evidence type="ECO:0000313" key="3">
    <source>
        <dbReference type="EMBL" id="AQT69750.1"/>
    </source>
</evidence>
<dbReference type="GO" id="GO:0015627">
    <property type="term" value="C:type II protein secretion system complex"/>
    <property type="evidence" value="ECO:0007669"/>
    <property type="project" value="InterPro"/>
</dbReference>
<reference evidence="4" key="1">
    <citation type="submission" date="2017-02" db="EMBL/GenBank/DDBJ databases">
        <title>Comparative genomics and description of representatives of a novel lineage of planctomycetes thriving in anoxic sediments.</title>
        <authorList>
            <person name="Spring S."/>
            <person name="Bunk B."/>
            <person name="Sproer C."/>
        </authorList>
    </citation>
    <scope>NUCLEOTIDE SEQUENCE [LARGE SCALE GENOMIC DNA]</scope>
    <source>
        <strain evidence="4">ST-NAGAB-D1</strain>
    </source>
</reference>
<evidence type="ECO:0000313" key="4">
    <source>
        <dbReference type="Proteomes" id="UP000189674"/>
    </source>
</evidence>
<dbReference type="InterPro" id="IPR045584">
    <property type="entry name" value="Pilin-like"/>
</dbReference>
<keyword evidence="4" id="KW-1185">Reference proteome</keyword>
<dbReference type="RefSeq" id="WP_146663407.1">
    <property type="nucleotide sequence ID" value="NZ_CP019791.1"/>
</dbReference>
<dbReference type="GO" id="GO:0015628">
    <property type="term" value="P:protein secretion by the type II secretion system"/>
    <property type="evidence" value="ECO:0007669"/>
    <property type="project" value="InterPro"/>
</dbReference>
<keyword evidence="1" id="KW-0488">Methylation</keyword>
<organism evidence="3 4">
    <name type="scientific">Anaerohalosphaera lusitana</name>
    <dbReference type="NCBI Taxonomy" id="1936003"/>
    <lineage>
        <taxon>Bacteria</taxon>
        <taxon>Pseudomonadati</taxon>
        <taxon>Planctomycetota</taxon>
        <taxon>Phycisphaerae</taxon>
        <taxon>Sedimentisphaerales</taxon>
        <taxon>Anaerohalosphaeraceae</taxon>
        <taxon>Anaerohalosphaera</taxon>
    </lineage>
</organism>
<dbReference type="InterPro" id="IPR012902">
    <property type="entry name" value="N_methyl_site"/>
</dbReference>
<dbReference type="Pfam" id="PF07963">
    <property type="entry name" value="N_methyl"/>
    <property type="match status" value="1"/>
</dbReference>
<gene>
    <name evidence="3" type="primary">xcpT_12</name>
    <name evidence="3" type="ORF">STSP2_02947</name>
</gene>
<dbReference type="Gene3D" id="3.30.700.10">
    <property type="entry name" value="Glycoprotein, Type 4 Pilin"/>
    <property type="match status" value="1"/>
</dbReference>
<dbReference type="KEGG" id="alus:STSP2_02947"/>
<dbReference type="PRINTS" id="PR00813">
    <property type="entry name" value="BCTERIALGSPG"/>
</dbReference>